<keyword evidence="1" id="KW-0479">Metal-binding</keyword>
<dbReference type="Gene3D" id="3.30.160.60">
    <property type="entry name" value="Classic Zinc Finger"/>
    <property type="match status" value="2"/>
</dbReference>
<reference evidence="7 8" key="1">
    <citation type="submission" date="2022-05" db="EMBL/GenBank/DDBJ databases">
        <authorList>
            <consortium name="Genoscope - CEA"/>
            <person name="William W."/>
        </authorList>
    </citation>
    <scope>NUCLEOTIDE SEQUENCE [LARGE SCALE GENOMIC DNA]</scope>
</reference>
<dbReference type="InterPro" id="IPR036236">
    <property type="entry name" value="Znf_C2H2_sf"/>
</dbReference>
<dbReference type="Proteomes" id="UP001159405">
    <property type="component" value="Unassembled WGS sequence"/>
</dbReference>
<keyword evidence="4" id="KW-0862">Zinc</keyword>
<protein>
    <recommendedName>
        <fullName evidence="6">C2H2-type domain-containing protein</fullName>
    </recommendedName>
</protein>
<dbReference type="SMART" id="SM00355">
    <property type="entry name" value="ZnF_C2H2"/>
    <property type="match status" value="2"/>
</dbReference>
<evidence type="ECO:0000256" key="5">
    <source>
        <dbReference type="PROSITE-ProRule" id="PRU00042"/>
    </source>
</evidence>
<dbReference type="SUPFAM" id="SSF57667">
    <property type="entry name" value="beta-beta-alpha zinc fingers"/>
    <property type="match status" value="2"/>
</dbReference>
<evidence type="ECO:0000259" key="6">
    <source>
        <dbReference type="PROSITE" id="PS50157"/>
    </source>
</evidence>
<sequence>MGEVVGVQHAATSFKSRRLKRKSQEGSIANNNVALTSLEGERLSPKLRKYSCILPLNERENQAEEIIEKTNDFALPSSEQFTEKTLKPSHLTHTKIQCKGRKKPLVPRLQNLNEDEHSKSDVCVAGFILSPRAERPYKCNLCVKQFKYFSNLKSHMKIVHKKMVESSPEDSNSSTLGNGQVFQCEICYRNFKYFSNLRTHRLVHTSNDSKSND</sequence>
<dbReference type="InterPro" id="IPR013087">
    <property type="entry name" value="Znf_C2H2_type"/>
</dbReference>
<proteinExistence type="predicted"/>
<dbReference type="PROSITE" id="PS00028">
    <property type="entry name" value="ZINC_FINGER_C2H2_1"/>
    <property type="match status" value="2"/>
</dbReference>
<keyword evidence="3 5" id="KW-0863">Zinc-finger</keyword>
<accession>A0ABN8QDS3</accession>
<comment type="caution">
    <text evidence="7">The sequence shown here is derived from an EMBL/GenBank/DDBJ whole genome shotgun (WGS) entry which is preliminary data.</text>
</comment>
<gene>
    <name evidence="7" type="ORF">PLOB_00004205</name>
</gene>
<evidence type="ECO:0000256" key="3">
    <source>
        <dbReference type="ARBA" id="ARBA00022771"/>
    </source>
</evidence>
<keyword evidence="2" id="KW-0677">Repeat</keyword>
<name>A0ABN8QDS3_9CNID</name>
<dbReference type="PANTHER" id="PTHR24409:SF295">
    <property type="entry name" value="AZ2-RELATED"/>
    <property type="match status" value="1"/>
</dbReference>
<dbReference type="EMBL" id="CALNXK010000116">
    <property type="protein sequence ID" value="CAH3160275.1"/>
    <property type="molecule type" value="Genomic_DNA"/>
</dbReference>
<organism evidence="7 8">
    <name type="scientific">Porites lobata</name>
    <dbReference type="NCBI Taxonomy" id="104759"/>
    <lineage>
        <taxon>Eukaryota</taxon>
        <taxon>Metazoa</taxon>
        <taxon>Cnidaria</taxon>
        <taxon>Anthozoa</taxon>
        <taxon>Hexacorallia</taxon>
        <taxon>Scleractinia</taxon>
        <taxon>Fungiina</taxon>
        <taxon>Poritidae</taxon>
        <taxon>Porites</taxon>
    </lineage>
</organism>
<evidence type="ECO:0000256" key="4">
    <source>
        <dbReference type="ARBA" id="ARBA00022833"/>
    </source>
</evidence>
<evidence type="ECO:0000256" key="2">
    <source>
        <dbReference type="ARBA" id="ARBA00022737"/>
    </source>
</evidence>
<evidence type="ECO:0000313" key="8">
    <source>
        <dbReference type="Proteomes" id="UP001159405"/>
    </source>
</evidence>
<dbReference type="Pfam" id="PF00096">
    <property type="entry name" value="zf-C2H2"/>
    <property type="match status" value="2"/>
</dbReference>
<dbReference type="PROSITE" id="PS50157">
    <property type="entry name" value="ZINC_FINGER_C2H2_2"/>
    <property type="match status" value="2"/>
</dbReference>
<keyword evidence="8" id="KW-1185">Reference proteome</keyword>
<feature type="domain" description="C2H2-type" evidence="6">
    <location>
        <begin position="137"/>
        <end position="160"/>
    </location>
</feature>
<evidence type="ECO:0000256" key="1">
    <source>
        <dbReference type="ARBA" id="ARBA00022723"/>
    </source>
</evidence>
<feature type="domain" description="C2H2-type" evidence="6">
    <location>
        <begin position="182"/>
        <end position="209"/>
    </location>
</feature>
<dbReference type="PANTHER" id="PTHR24409">
    <property type="entry name" value="ZINC FINGER PROTEIN 142"/>
    <property type="match status" value="1"/>
</dbReference>
<evidence type="ECO:0000313" key="7">
    <source>
        <dbReference type="EMBL" id="CAH3160275.1"/>
    </source>
</evidence>